<protein>
    <submittedName>
        <fullName evidence="2">PLATZ transcription factor family protein, putative</fullName>
    </submittedName>
</protein>
<dbReference type="EMBL" id="BKCJ010008529">
    <property type="protein sequence ID" value="GEU82693.1"/>
    <property type="molecule type" value="Genomic_DNA"/>
</dbReference>
<accession>A0A6L2N928</accession>
<comment type="caution">
    <text evidence="2">The sequence shown here is derived from an EMBL/GenBank/DDBJ whole genome shotgun (WGS) entry which is preliminary data.</text>
</comment>
<sequence>MADLTINTTTSTGGCGSNGFKRQSRKQNKHVELSPWIVDMINIIEPKDCSMYITHKLDRFCIKCIQLFCNECSSSGHDGHEHLQVWCRKAHYSGSDRLCSFRLMGSVSGDIIGSHEASLRPTLLLEYQFESYFTSQQAPSWRRKPYKLLTLVSDTKLDLEFFFRDSFIDQG</sequence>
<name>A0A6L2N928_TANCI</name>
<reference evidence="2" key="1">
    <citation type="journal article" date="2019" name="Sci. Rep.">
        <title>Draft genome of Tanacetum cinerariifolium, the natural source of mosquito coil.</title>
        <authorList>
            <person name="Yamashiro T."/>
            <person name="Shiraishi A."/>
            <person name="Satake H."/>
            <person name="Nakayama K."/>
        </authorList>
    </citation>
    <scope>NUCLEOTIDE SEQUENCE</scope>
</reference>
<gene>
    <name evidence="2" type="ORF">Tci_054671</name>
</gene>
<evidence type="ECO:0000313" key="2">
    <source>
        <dbReference type="EMBL" id="GEU82693.1"/>
    </source>
</evidence>
<proteinExistence type="predicted"/>
<feature type="region of interest" description="Disordered" evidence="1">
    <location>
        <begin position="1"/>
        <end position="23"/>
    </location>
</feature>
<dbReference type="SUPFAM" id="SSF57845">
    <property type="entry name" value="B-box zinc-binding domain"/>
    <property type="match status" value="1"/>
</dbReference>
<organism evidence="2">
    <name type="scientific">Tanacetum cinerariifolium</name>
    <name type="common">Dalmatian daisy</name>
    <name type="synonym">Chrysanthemum cinerariifolium</name>
    <dbReference type="NCBI Taxonomy" id="118510"/>
    <lineage>
        <taxon>Eukaryota</taxon>
        <taxon>Viridiplantae</taxon>
        <taxon>Streptophyta</taxon>
        <taxon>Embryophyta</taxon>
        <taxon>Tracheophyta</taxon>
        <taxon>Spermatophyta</taxon>
        <taxon>Magnoliopsida</taxon>
        <taxon>eudicotyledons</taxon>
        <taxon>Gunneridae</taxon>
        <taxon>Pentapetalae</taxon>
        <taxon>asterids</taxon>
        <taxon>campanulids</taxon>
        <taxon>Asterales</taxon>
        <taxon>Asteraceae</taxon>
        <taxon>Asteroideae</taxon>
        <taxon>Anthemideae</taxon>
        <taxon>Anthemidinae</taxon>
        <taxon>Tanacetum</taxon>
    </lineage>
</organism>
<evidence type="ECO:0000256" key="1">
    <source>
        <dbReference type="SAM" id="MobiDB-lite"/>
    </source>
</evidence>
<dbReference type="AlphaFoldDB" id="A0A6L2N928"/>